<comment type="caution">
    <text evidence="1">The sequence shown here is derived from an EMBL/GenBank/DDBJ whole genome shotgun (WGS) entry which is preliminary data.</text>
</comment>
<accession>A0ACC2I985</accession>
<reference evidence="1" key="1">
    <citation type="submission" date="2022-11" db="EMBL/GenBank/DDBJ databases">
        <title>Genome Sequence of Boeremia exigua.</title>
        <authorList>
            <person name="Buettner E."/>
        </authorList>
    </citation>
    <scope>NUCLEOTIDE SEQUENCE</scope>
    <source>
        <strain evidence="1">CU02</strain>
    </source>
</reference>
<gene>
    <name evidence="1" type="ORF">OPT61_g5778</name>
</gene>
<organism evidence="1 2">
    <name type="scientific">Boeremia exigua</name>
    <dbReference type="NCBI Taxonomy" id="749465"/>
    <lineage>
        <taxon>Eukaryota</taxon>
        <taxon>Fungi</taxon>
        <taxon>Dikarya</taxon>
        <taxon>Ascomycota</taxon>
        <taxon>Pezizomycotina</taxon>
        <taxon>Dothideomycetes</taxon>
        <taxon>Pleosporomycetidae</taxon>
        <taxon>Pleosporales</taxon>
        <taxon>Pleosporineae</taxon>
        <taxon>Didymellaceae</taxon>
        <taxon>Boeremia</taxon>
    </lineage>
</organism>
<evidence type="ECO:0000313" key="2">
    <source>
        <dbReference type="Proteomes" id="UP001153331"/>
    </source>
</evidence>
<protein>
    <submittedName>
        <fullName evidence="1">Uncharacterized protein</fullName>
    </submittedName>
</protein>
<dbReference type="Proteomes" id="UP001153331">
    <property type="component" value="Unassembled WGS sequence"/>
</dbReference>
<proteinExistence type="predicted"/>
<evidence type="ECO:0000313" key="1">
    <source>
        <dbReference type="EMBL" id="KAJ8111695.1"/>
    </source>
</evidence>
<name>A0ACC2I985_9PLEO</name>
<dbReference type="EMBL" id="JAPHNI010000383">
    <property type="protein sequence ID" value="KAJ8111695.1"/>
    <property type="molecule type" value="Genomic_DNA"/>
</dbReference>
<keyword evidence="2" id="KW-1185">Reference proteome</keyword>
<sequence>MLSCGKDPGKCAIFAGGIGEVMIGLEEANADKAHVLLQAQAATSQRPNHTRQGVCKTQAENVFAVGLTEAAGSRMNNETDPSQAGMMRLYA</sequence>